<protein>
    <submittedName>
        <fullName evidence="2">Uncharacterized protein</fullName>
    </submittedName>
</protein>
<accession>A9FE28</accession>
<dbReference type="EMBL" id="AM746676">
    <property type="protein sequence ID" value="CAN94843.1"/>
    <property type="molecule type" value="Genomic_DNA"/>
</dbReference>
<dbReference type="BioCyc" id="SCEL448385:SCE_RS49005-MONOMER"/>
<feature type="compositionally biased region" description="Low complexity" evidence="1">
    <location>
        <begin position="50"/>
        <end position="61"/>
    </location>
</feature>
<dbReference type="OrthoDB" id="583296at2"/>
<evidence type="ECO:0000313" key="2">
    <source>
        <dbReference type="EMBL" id="CAN94843.1"/>
    </source>
</evidence>
<feature type="compositionally biased region" description="Acidic residues" evidence="1">
    <location>
        <begin position="63"/>
        <end position="73"/>
    </location>
</feature>
<keyword evidence="3" id="KW-1185">Reference proteome</keyword>
<feature type="region of interest" description="Disordered" evidence="1">
    <location>
        <begin position="48"/>
        <end position="82"/>
    </location>
</feature>
<dbReference type="AlphaFoldDB" id="A9FE28"/>
<gene>
    <name evidence="2" type="ordered locus">sce4680</name>
</gene>
<sequence length="255" mass="26142">MNHDHSATRFTTFCALRRRGAARAFTAALMICGAWQVTACQFHGYDDSPAGEGSTSTTTTDGEGGDDGGESGDGEAAAPTGAAVAVTAARSTPTTGGSGGAGGGVSPGKMGMTWRKYFHDDALGQDKVGCTGDCGAYVGDTACTESRPILCIAKDGSGSNGFEPSFYDGWAAGNIGLTPPVAGTTLTSLAAANAQCVSTFGAGWQMAEHHDGGGGWAWRAYGNINDLYDISVASHDPNNRFWVHINDQPGNCWNP</sequence>
<dbReference type="eggNOG" id="ENOG50330W7">
    <property type="taxonomic scope" value="Bacteria"/>
</dbReference>
<evidence type="ECO:0000256" key="1">
    <source>
        <dbReference type="SAM" id="MobiDB-lite"/>
    </source>
</evidence>
<dbReference type="RefSeq" id="WP_012237312.1">
    <property type="nucleotide sequence ID" value="NC_010162.1"/>
</dbReference>
<dbReference type="KEGG" id="scl:sce4680"/>
<proteinExistence type="predicted"/>
<dbReference type="HOGENOM" id="CLU_1106549_0_0_7"/>
<dbReference type="Proteomes" id="UP000002139">
    <property type="component" value="Chromosome"/>
</dbReference>
<name>A9FE28_SORC5</name>
<evidence type="ECO:0000313" key="3">
    <source>
        <dbReference type="Proteomes" id="UP000002139"/>
    </source>
</evidence>
<organism evidence="2 3">
    <name type="scientific">Sorangium cellulosum (strain So ce56)</name>
    <name type="common">Polyangium cellulosum (strain So ce56)</name>
    <dbReference type="NCBI Taxonomy" id="448385"/>
    <lineage>
        <taxon>Bacteria</taxon>
        <taxon>Pseudomonadati</taxon>
        <taxon>Myxococcota</taxon>
        <taxon>Polyangia</taxon>
        <taxon>Polyangiales</taxon>
        <taxon>Polyangiaceae</taxon>
        <taxon>Sorangium</taxon>
    </lineage>
</organism>
<reference evidence="2 3" key="1">
    <citation type="journal article" date="2007" name="Nat. Biotechnol.">
        <title>Complete genome sequence of the myxobacterium Sorangium cellulosum.</title>
        <authorList>
            <person name="Schneiker S."/>
            <person name="Perlova O."/>
            <person name="Kaiser O."/>
            <person name="Gerth K."/>
            <person name="Alici A."/>
            <person name="Altmeyer M.O."/>
            <person name="Bartels D."/>
            <person name="Bekel T."/>
            <person name="Beyer S."/>
            <person name="Bode E."/>
            <person name="Bode H.B."/>
            <person name="Bolten C.J."/>
            <person name="Choudhuri J.V."/>
            <person name="Doss S."/>
            <person name="Elnakady Y.A."/>
            <person name="Frank B."/>
            <person name="Gaigalat L."/>
            <person name="Goesmann A."/>
            <person name="Groeger C."/>
            <person name="Gross F."/>
            <person name="Jelsbak L."/>
            <person name="Jelsbak L."/>
            <person name="Kalinowski J."/>
            <person name="Kegler C."/>
            <person name="Knauber T."/>
            <person name="Konietzny S."/>
            <person name="Kopp M."/>
            <person name="Krause L."/>
            <person name="Krug D."/>
            <person name="Linke B."/>
            <person name="Mahmud T."/>
            <person name="Martinez-Arias R."/>
            <person name="McHardy A.C."/>
            <person name="Merai M."/>
            <person name="Meyer F."/>
            <person name="Mormann S."/>
            <person name="Munoz-Dorado J."/>
            <person name="Perez J."/>
            <person name="Pradella S."/>
            <person name="Rachid S."/>
            <person name="Raddatz G."/>
            <person name="Rosenau F."/>
            <person name="Rueckert C."/>
            <person name="Sasse F."/>
            <person name="Scharfe M."/>
            <person name="Schuster S.C."/>
            <person name="Suen G."/>
            <person name="Treuner-Lange A."/>
            <person name="Velicer G.J."/>
            <person name="Vorholter F.-J."/>
            <person name="Weissman K.J."/>
            <person name="Welch R.D."/>
            <person name="Wenzel S.C."/>
            <person name="Whitworth D.E."/>
            <person name="Wilhelm S."/>
            <person name="Wittmann C."/>
            <person name="Bloecker H."/>
            <person name="Puehler A."/>
            <person name="Mueller R."/>
        </authorList>
    </citation>
    <scope>NUCLEOTIDE SEQUENCE [LARGE SCALE GENOMIC DNA]</scope>
    <source>
        <strain evidence="3">So ce56</strain>
    </source>
</reference>